<dbReference type="PANTHER" id="PTHR22753">
    <property type="entry name" value="TRANSMEMBRANE PROTEIN 68"/>
    <property type="match status" value="1"/>
</dbReference>
<dbReference type="GO" id="GO:0004144">
    <property type="term" value="F:diacylglycerol O-acyltransferase activity"/>
    <property type="evidence" value="ECO:0007669"/>
    <property type="project" value="UniProtKB-ARBA"/>
</dbReference>
<dbReference type="AlphaFoldDB" id="A0ABC8Z6Y4"/>
<keyword evidence="5" id="KW-1185">Reference proteome</keyword>
<evidence type="ECO:0000256" key="1">
    <source>
        <dbReference type="ARBA" id="ARBA00005420"/>
    </source>
</evidence>
<reference evidence="5" key="1">
    <citation type="submission" date="2024-06" db="EMBL/GenBank/DDBJ databases">
        <authorList>
            <person name="Ryan C."/>
        </authorList>
    </citation>
    <scope>NUCLEOTIDE SEQUENCE [LARGE SCALE GENOMIC DNA]</scope>
</reference>
<gene>
    <name evidence="4" type="ORF">URODEC1_LOCUS42107</name>
</gene>
<evidence type="ECO:0000256" key="2">
    <source>
        <dbReference type="ARBA" id="ARBA00022679"/>
    </source>
</evidence>
<dbReference type="SUPFAM" id="SSF53474">
    <property type="entry name" value="alpha/beta-Hydrolases"/>
    <property type="match status" value="1"/>
</dbReference>
<dbReference type="InterPro" id="IPR007130">
    <property type="entry name" value="DAGAT"/>
</dbReference>
<accession>A0ABC8Z6Y4</accession>
<evidence type="ECO:0000313" key="4">
    <source>
        <dbReference type="EMBL" id="CAL4956670.1"/>
    </source>
</evidence>
<evidence type="ECO:0000256" key="3">
    <source>
        <dbReference type="ARBA" id="ARBA00023315"/>
    </source>
</evidence>
<keyword evidence="2" id="KW-0808">Transferase</keyword>
<evidence type="ECO:0000313" key="5">
    <source>
        <dbReference type="Proteomes" id="UP001497457"/>
    </source>
</evidence>
<comment type="similarity">
    <text evidence="1">Belongs to the diacylglycerol acyltransferase family.</text>
</comment>
<protein>
    <recommendedName>
        <fullName evidence="6">Serine aminopeptidase S33 domain-containing protein</fullName>
    </recommendedName>
</protein>
<dbReference type="GO" id="GO:0019432">
    <property type="term" value="P:triglyceride biosynthetic process"/>
    <property type="evidence" value="ECO:0007669"/>
    <property type="project" value="UniProtKB-ARBA"/>
</dbReference>
<sequence length="662" mass="74749">MSISLCTLAPFGVKLPGLRLGCQTRSSLRAKGAAVTGGENVLEKTMKEVRYLDVLYDDGFGSVTLKEYFTTVRAMLRNDGGPPRWFCPVECGQPKVENAPLLLFLPGTDGVGMELILHHQSLGKVFEVRCLHIPVNDRTSFEGLLQFVEQCVKYEHSLKPNRPIYIVGDSFGGCLAISLTARNPEVDLVLVLVDPGISCAETSLQPILLPLLQIVPTILQLPIPYLAISGGGSIPQEALGFLSGNLTSAQPLVAELGHTIKWDTIMWRLKLQKLGASYASSRLHEVQAQILLLARDNLLPNRDVADRLKTMENCKVRYFRSFTDRLILDDNINLLTVIKRANMYRRCRKLDFVTDYLPPTLSEFKKTFDEDFKPYLRLLSPVMLSTLTNGRIVRGLVGVPEKGPILFVSYHSLLAIDLAPICEEFLREKRRVVRVMAHPVFYWENFASSSQELSFFTNISLYGGVPVSPFNMYRLLERNEFVLLFPGGIREALHRKGEEYKLFWPDEAEFVRMAASLGATVIPFGCVGEDDFLELFLDYNEQRSIPYLHNLIDSVNQNFSRIRDTVKGDDGNQVFHLPAVLPKVPGRLYYLFGKPIELKGMKNVLKDRKSANKVYIDIKSEVENTIAYLKKKREEDPYRSITQRALYQATWGVSAQVPTFDP</sequence>
<evidence type="ECO:0008006" key="6">
    <source>
        <dbReference type="Google" id="ProtNLM"/>
    </source>
</evidence>
<keyword evidence="3" id="KW-0012">Acyltransferase</keyword>
<dbReference type="InterPro" id="IPR029058">
    <property type="entry name" value="AB_hydrolase_fold"/>
</dbReference>
<dbReference type="Proteomes" id="UP001497457">
    <property type="component" value="Chromosome 18b"/>
</dbReference>
<organism evidence="4 5">
    <name type="scientific">Urochloa decumbens</name>
    <dbReference type="NCBI Taxonomy" id="240449"/>
    <lineage>
        <taxon>Eukaryota</taxon>
        <taxon>Viridiplantae</taxon>
        <taxon>Streptophyta</taxon>
        <taxon>Embryophyta</taxon>
        <taxon>Tracheophyta</taxon>
        <taxon>Spermatophyta</taxon>
        <taxon>Magnoliopsida</taxon>
        <taxon>Liliopsida</taxon>
        <taxon>Poales</taxon>
        <taxon>Poaceae</taxon>
        <taxon>PACMAD clade</taxon>
        <taxon>Panicoideae</taxon>
        <taxon>Panicodae</taxon>
        <taxon>Paniceae</taxon>
        <taxon>Melinidinae</taxon>
        <taxon>Urochloa</taxon>
    </lineage>
</organism>
<dbReference type="PANTHER" id="PTHR22753:SF9">
    <property type="entry name" value="OS01G0361500 PROTEIN"/>
    <property type="match status" value="1"/>
</dbReference>
<dbReference type="Gene3D" id="3.40.50.1820">
    <property type="entry name" value="alpha/beta hydrolase"/>
    <property type="match status" value="1"/>
</dbReference>
<proteinExistence type="inferred from homology"/>
<name>A0ABC8Z6Y4_9POAL</name>
<dbReference type="EMBL" id="OZ075128">
    <property type="protein sequence ID" value="CAL4956670.1"/>
    <property type="molecule type" value="Genomic_DNA"/>
</dbReference>
<dbReference type="Pfam" id="PF03982">
    <property type="entry name" value="DAGAT"/>
    <property type="match status" value="1"/>
</dbReference>
<reference evidence="4 5" key="2">
    <citation type="submission" date="2024-10" db="EMBL/GenBank/DDBJ databases">
        <authorList>
            <person name="Ryan C."/>
        </authorList>
    </citation>
    <scope>NUCLEOTIDE SEQUENCE [LARGE SCALE GENOMIC DNA]</scope>
</reference>
<dbReference type="CDD" id="cd07987">
    <property type="entry name" value="LPLAT_MGAT-like"/>
    <property type="match status" value="1"/>
</dbReference>